<reference evidence="1 2" key="1">
    <citation type="submission" date="2023-04" db="EMBL/GenBank/DDBJ databases">
        <authorList>
            <person name="Hsu D."/>
        </authorList>
    </citation>
    <scope>NUCLEOTIDE SEQUENCE [LARGE SCALE GENOMIC DNA]</scope>
    <source>
        <strain evidence="1 2">MK1</strain>
    </source>
</reference>
<evidence type="ECO:0000313" key="1">
    <source>
        <dbReference type="EMBL" id="WRO22983.1"/>
    </source>
</evidence>
<dbReference type="Proteomes" id="UP001329915">
    <property type="component" value="Chromosome"/>
</dbReference>
<organism evidence="1 2">
    <name type="scientific">Metallumcola ferriviriculae</name>
    <dbReference type="NCBI Taxonomy" id="3039180"/>
    <lineage>
        <taxon>Bacteria</taxon>
        <taxon>Bacillati</taxon>
        <taxon>Bacillota</taxon>
        <taxon>Clostridia</taxon>
        <taxon>Neomoorellales</taxon>
        <taxon>Desulfitibacteraceae</taxon>
        <taxon>Metallumcola</taxon>
    </lineage>
</organism>
<dbReference type="AlphaFoldDB" id="A0AAU0UQY8"/>
<dbReference type="RefSeq" id="WP_366922374.1">
    <property type="nucleotide sequence ID" value="NZ_CP121694.1"/>
</dbReference>
<keyword evidence="2" id="KW-1185">Reference proteome</keyword>
<accession>A0AAU0UQY8</accession>
<gene>
    <name evidence="1" type="ORF">MFMK1_002829</name>
</gene>
<dbReference type="KEGG" id="dbc:MFMK1_002829"/>
<proteinExistence type="predicted"/>
<sequence>MSLSIRRTIVALFNGSRQAVDLVKALNEKELANNQISLITPRKRLEDMETAAEVAVPGIDALEGWLVQIDDIDIPGVGRVTAGGPFAGAIGQGDKNISDILTYYGVAASRAKVYQEEVKRGKILAVIETNNDKASETANLMEQMGGHKVTKWSKNKNKWGKRS</sequence>
<dbReference type="EMBL" id="CP121694">
    <property type="protein sequence ID" value="WRO22983.1"/>
    <property type="molecule type" value="Genomic_DNA"/>
</dbReference>
<evidence type="ECO:0000313" key="2">
    <source>
        <dbReference type="Proteomes" id="UP001329915"/>
    </source>
</evidence>
<name>A0AAU0UQY8_9FIRM</name>
<protein>
    <submittedName>
        <fullName evidence="1">Uncharacterized protein</fullName>
    </submittedName>
</protein>